<organism evidence="1 2">
    <name type="scientific">Thalictrum thalictroides</name>
    <name type="common">Rue-anemone</name>
    <name type="synonym">Anemone thalictroides</name>
    <dbReference type="NCBI Taxonomy" id="46969"/>
    <lineage>
        <taxon>Eukaryota</taxon>
        <taxon>Viridiplantae</taxon>
        <taxon>Streptophyta</taxon>
        <taxon>Embryophyta</taxon>
        <taxon>Tracheophyta</taxon>
        <taxon>Spermatophyta</taxon>
        <taxon>Magnoliopsida</taxon>
        <taxon>Ranunculales</taxon>
        <taxon>Ranunculaceae</taxon>
        <taxon>Thalictroideae</taxon>
        <taxon>Thalictrum</taxon>
    </lineage>
</organism>
<protein>
    <submittedName>
        <fullName evidence="1">Uncharacterized protein</fullName>
    </submittedName>
</protein>
<keyword evidence="2" id="KW-1185">Reference proteome</keyword>
<name>A0A7J6V7B5_THATH</name>
<sequence>MKMKVRLNSIFKHYKTLGGFLTFPASAPQTHKMDNRKLSFRMANIMKVEHEIMEKIEPRVHH</sequence>
<gene>
    <name evidence="1" type="ORF">FRX31_030312</name>
</gene>
<dbReference type="Proteomes" id="UP000554482">
    <property type="component" value="Unassembled WGS sequence"/>
</dbReference>
<evidence type="ECO:0000313" key="1">
    <source>
        <dbReference type="EMBL" id="KAF5180100.1"/>
    </source>
</evidence>
<proteinExistence type="predicted"/>
<dbReference type="AlphaFoldDB" id="A0A7J6V7B5"/>
<accession>A0A7J6V7B5</accession>
<dbReference type="EMBL" id="JABWDY010037851">
    <property type="protein sequence ID" value="KAF5180100.1"/>
    <property type="molecule type" value="Genomic_DNA"/>
</dbReference>
<comment type="caution">
    <text evidence="1">The sequence shown here is derived from an EMBL/GenBank/DDBJ whole genome shotgun (WGS) entry which is preliminary data.</text>
</comment>
<reference evidence="1 2" key="1">
    <citation type="submission" date="2020-06" db="EMBL/GenBank/DDBJ databases">
        <title>Transcriptomic and genomic resources for Thalictrum thalictroides and T. hernandezii: Facilitating candidate gene discovery in an emerging model plant lineage.</title>
        <authorList>
            <person name="Arias T."/>
            <person name="Riano-Pachon D.M."/>
            <person name="Di Stilio V.S."/>
        </authorList>
    </citation>
    <scope>NUCLEOTIDE SEQUENCE [LARGE SCALE GENOMIC DNA]</scope>
    <source>
        <strain evidence="2">cv. WT478/WT964</strain>
        <tissue evidence="1">Leaves</tissue>
    </source>
</reference>
<evidence type="ECO:0000313" key="2">
    <source>
        <dbReference type="Proteomes" id="UP000554482"/>
    </source>
</evidence>